<dbReference type="InterPro" id="IPR010099">
    <property type="entry name" value="SDR39U1"/>
</dbReference>
<dbReference type="RefSeq" id="WP_089378282.1">
    <property type="nucleotide sequence ID" value="NZ_FZNX01000003.1"/>
</dbReference>
<accession>A0A238XPU2</accession>
<dbReference type="InterPro" id="IPR001509">
    <property type="entry name" value="Epimerase_deHydtase"/>
</dbReference>
<dbReference type="InterPro" id="IPR036291">
    <property type="entry name" value="NAD(P)-bd_dom_sf"/>
</dbReference>
<dbReference type="Pfam" id="PF08338">
    <property type="entry name" value="DUF1731"/>
    <property type="match status" value="1"/>
</dbReference>
<dbReference type="InterPro" id="IPR013549">
    <property type="entry name" value="DUF1731"/>
</dbReference>
<evidence type="ECO:0000259" key="2">
    <source>
        <dbReference type="Pfam" id="PF01370"/>
    </source>
</evidence>
<dbReference type="Pfam" id="PF01370">
    <property type="entry name" value="Epimerase"/>
    <property type="match status" value="1"/>
</dbReference>
<dbReference type="PANTHER" id="PTHR11092:SF0">
    <property type="entry name" value="EPIMERASE FAMILY PROTEIN SDR39U1"/>
    <property type="match status" value="1"/>
</dbReference>
<name>A0A238XPU2_9FLAO</name>
<reference evidence="5" key="1">
    <citation type="submission" date="2017-06" db="EMBL/GenBank/DDBJ databases">
        <authorList>
            <person name="Varghese N."/>
            <person name="Submissions S."/>
        </authorList>
    </citation>
    <scope>NUCLEOTIDE SEQUENCE [LARGE SCALE GENOMIC DNA]</scope>
    <source>
        <strain evidence="5">DSM 27993</strain>
    </source>
</reference>
<proteinExistence type="inferred from homology"/>
<evidence type="ECO:0008006" key="6">
    <source>
        <dbReference type="Google" id="ProtNLM"/>
    </source>
</evidence>
<dbReference type="SUPFAM" id="SSF51735">
    <property type="entry name" value="NAD(P)-binding Rossmann-fold domains"/>
    <property type="match status" value="1"/>
</dbReference>
<organism evidence="4 5">
    <name type="scientific">Lutibacter flavus</name>
    <dbReference type="NCBI Taxonomy" id="691689"/>
    <lineage>
        <taxon>Bacteria</taxon>
        <taxon>Pseudomonadati</taxon>
        <taxon>Bacteroidota</taxon>
        <taxon>Flavobacteriia</taxon>
        <taxon>Flavobacteriales</taxon>
        <taxon>Flavobacteriaceae</taxon>
        <taxon>Lutibacter</taxon>
    </lineage>
</organism>
<feature type="domain" description="DUF1731" evidence="3">
    <location>
        <begin position="251"/>
        <end position="297"/>
    </location>
</feature>
<dbReference type="EMBL" id="FZNX01000003">
    <property type="protein sequence ID" value="SNR60598.1"/>
    <property type="molecule type" value="Genomic_DNA"/>
</dbReference>
<dbReference type="PANTHER" id="PTHR11092">
    <property type="entry name" value="SUGAR NUCLEOTIDE EPIMERASE RELATED"/>
    <property type="match status" value="1"/>
</dbReference>
<dbReference type="Proteomes" id="UP000198412">
    <property type="component" value="Unassembled WGS sequence"/>
</dbReference>
<dbReference type="Gene3D" id="3.40.50.720">
    <property type="entry name" value="NAD(P)-binding Rossmann-like Domain"/>
    <property type="match status" value="1"/>
</dbReference>
<dbReference type="NCBIfam" id="TIGR01777">
    <property type="entry name" value="yfcH"/>
    <property type="match status" value="1"/>
</dbReference>
<protein>
    <recommendedName>
        <fullName evidence="6">TIGR01777 family protein</fullName>
    </recommendedName>
</protein>
<comment type="similarity">
    <text evidence="1">Belongs to the NAD(P)-dependent epimerase/dehydratase family. SDR39U1 subfamily.</text>
</comment>
<evidence type="ECO:0000313" key="5">
    <source>
        <dbReference type="Proteomes" id="UP000198412"/>
    </source>
</evidence>
<evidence type="ECO:0000259" key="3">
    <source>
        <dbReference type="Pfam" id="PF08338"/>
    </source>
</evidence>
<dbReference type="OrthoDB" id="9801773at2"/>
<dbReference type="AlphaFoldDB" id="A0A238XPU2"/>
<keyword evidence="5" id="KW-1185">Reference proteome</keyword>
<evidence type="ECO:0000313" key="4">
    <source>
        <dbReference type="EMBL" id="SNR60598.1"/>
    </source>
</evidence>
<feature type="domain" description="NAD-dependent epimerase/dehydratase" evidence="2">
    <location>
        <begin position="4"/>
        <end position="222"/>
    </location>
</feature>
<evidence type="ECO:0000256" key="1">
    <source>
        <dbReference type="ARBA" id="ARBA00009353"/>
    </source>
</evidence>
<sequence length="300" mass="33634">MASILVTGGTGLIGKYLCNLLRQKGHSVSILSRNKTSQLNTFYWNVDANYIDPEALINIDFIIHLAGAGIVDKRWTKSRKVELINSRVNSTNLLFEKIKEHNPNLKGFISASGIGYYGATTTDKIFKEEDKPGTDFISEICILWEKAVNQFNSIGIKTVIFRTGIVLTKEGGALEKISKPIKLGFGSALGSGHQYMPWIHIDDLCKMYLEAIEKDKFNGIYNATAPEHITNKAFTKSIAKLLGKHIWLPNIPSFILKIILGEMSIILLKGSRISCEKLEKLNFQFKYPKLKIALENLVEK</sequence>
<gene>
    <name evidence="4" type="ORF">SAMN04488111_1984</name>
</gene>